<evidence type="ECO:0000256" key="1">
    <source>
        <dbReference type="SAM" id="MobiDB-lite"/>
    </source>
</evidence>
<feature type="transmembrane region" description="Helical" evidence="2">
    <location>
        <begin position="12"/>
        <end position="31"/>
    </location>
</feature>
<evidence type="ECO:0000313" key="4">
    <source>
        <dbReference type="Proteomes" id="UP000095349"/>
    </source>
</evidence>
<dbReference type="GeneID" id="91406930"/>
<dbReference type="PATRIC" id="fig|285473.5.peg.5741"/>
<feature type="region of interest" description="Disordered" evidence="1">
    <location>
        <begin position="94"/>
        <end position="115"/>
    </location>
</feature>
<gene>
    <name evidence="3" type="ORF">A4G23_05445</name>
</gene>
<dbReference type="EMBL" id="CP017316">
    <property type="protein sequence ID" value="AOT62547.1"/>
    <property type="molecule type" value="Genomic_DNA"/>
</dbReference>
<dbReference type="Proteomes" id="UP000095349">
    <property type="component" value="Chromosome"/>
</dbReference>
<dbReference type="STRING" id="285473.A4G23_05445"/>
<keyword evidence="4" id="KW-1185">Reference proteome</keyword>
<reference evidence="3 4" key="1">
    <citation type="submission" date="2016-09" db="EMBL/GenBank/DDBJ databases">
        <title>Streptomyces rubrolavendulae MJM4426 Genome sequencing and assembly.</title>
        <authorList>
            <person name="Kim J.-G."/>
        </authorList>
    </citation>
    <scope>NUCLEOTIDE SEQUENCE [LARGE SCALE GENOMIC DNA]</scope>
    <source>
        <strain evidence="3 4">MJM4426</strain>
    </source>
</reference>
<sequence>MNRAARFARDNGLSLVFGAGFLVTLFCQALAGRAEYNGEMRAIGAEPITLGRYLTSADFAVAVTENWQSEYLQFFLYLFGTVWLLQRGSPESKELHRAGTESDEDQRVGAHATPDSPRWAAAGGLRRTLYSRSLGMWMCAVFLGSWYAQSVSGAAAYGEARLRDLESPLPWSAYLLEPDFWSRTLQNWQSELLAIGSMAIFSVYLRQRGSPESKPVGASHESTGVAG</sequence>
<evidence type="ECO:0000256" key="2">
    <source>
        <dbReference type="SAM" id="Phobius"/>
    </source>
</evidence>
<dbReference type="AlphaFoldDB" id="A0A1D8GAR1"/>
<name>A0A1D8GAR1_9ACTN</name>
<accession>A0A1D8GAR1</accession>
<dbReference type="Pfam" id="PF20554">
    <property type="entry name" value="DUF6766"/>
    <property type="match status" value="1"/>
</dbReference>
<evidence type="ECO:0000313" key="3">
    <source>
        <dbReference type="EMBL" id="AOT62547.1"/>
    </source>
</evidence>
<keyword evidence="2" id="KW-0812">Transmembrane</keyword>
<organism evidence="3 4">
    <name type="scientific">Streptomyces rubrolavendulae</name>
    <dbReference type="NCBI Taxonomy" id="285473"/>
    <lineage>
        <taxon>Bacteria</taxon>
        <taxon>Bacillati</taxon>
        <taxon>Actinomycetota</taxon>
        <taxon>Actinomycetes</taxon>
        <taxon>Kitasatosporales</taxon>
        <taxon>Streptomycetaceae</taxon>
        <taxon>Streptomyces</taxon>
    </lineage>
</organism>
<keyword evidence="2" id="KW-0472">Membrane</keyword>
<protein>
    <submittedName>
        <fullName evidence="3">Uncharacterized protein</fullName>
    </submittedName>
</protein>
<dbReference type="OrthoDB" id="187863at2"/>
<dbReference type="InterPro" id="IPR046657">
    <property type="entry name" value="DUF6766"/>
</dbReference>
<dbReference type="KEGG" id="srn:A4G23_05445"/>
<proteinExistence type="predicted"/>
<dbReference type="RefSeq" id="WP_031135931.1">
    <property type="nucleotide sequence ID" value="NZ_CP017316.1"/>
</dbReference>
<keyword evidence="2" id="KW-1133">Transmembrane helix</keyword>
<feature type="compositionally biased region" description="Basic and acidic residues" evidence="1">
    <location>
        <begin position="94"/>
        <end position="108"/>
    </location>
</feature>